<name>A0ABU1AK05_9BACT</name>
<gene>
    <name evidence="1" type="ORF">QEH59_11975</name>
</gene>
<evidence type="ECO:0000313" key="2">
    <source>
        <dbReference type="Proteomes" id="UP001243717"/>
    </source>
</evidence>
<dbReference type="EMBL" id="JARXIC010000018">
    <property type="protein sequence ID" value="MDQ8195147.1"/>
    <property type="molecule type" value="Genomic_DNA"/>
</dbReference>
<evidence type="ECO:0000313" key="1">
    <source>
        <dbReference type="EMBL" id="MDQ8195147.1"/>
    </source>
</evidence>
<dbReference type="RefSeq" id="WP_308985606.1">
    <property type="nucleotide sequence ID" value="NZ_JARXIC010000018.1"/>
</dbReference>
<organism evidence="1 2">
    <name type="scientific">Thalassobacterium sedimentorum</name>
    <dbReference type="NCBI Taxonomy" id="3041258"/>
    <lineage>
        <taxon>Bacteria</taxon>
        <taxon>Pseudomonadati</taxon>
        <taxon>Verrucomicrobiota</taxon>
        <taxon>Opitutia</taxon>
        <taxon>Puniceicoccales</taxon>
        <taxon>Coraliomargaritaceae</taxon>
        <taxon>Thalassobacterium</taxon>
    </lineage>
</organism>
<proteinExistence type="predicted"/>
<comment type="caution">
    <text evidence="1">The sequence shown here is derived from an EMBL/GenBank/DDBJ whole genome shotgun (WGS) entry which is preliminary data.</text>
</comment>
<sequence length="330" mass="38287">MKKRIIQWTQPLLKRVGLRLAREKDYQQTQKLNALLRRLINHAKTSSKTDSDSITFCIFSKDRALQLDGLLRSMLCHIQGSYSIQVIYSASNDQHARAYQEAAEELKRPDLIQWTQENNFSDDLIQQLKAIQTEFVCFLVDDIVFIRPIDLDALDRPKIRKGIVSLRLGRNIDYCYTKQKTMQLPDLRPANDSNDLLQFDWTRGTYDWAYPLSVDGHIFLTSEIQITVEHLNFRAPNSFERALQILTPLYQARAGYCFASPIILNIPLNRVQGENDNISGTITPEYLLQKWQSGQRLHFEQLADIHTQSVHEEVEISFIERVHPPQATDE</sequence>
<accession>A0ABU1AK05</accession>
<dbReference type="Proteomes" id="UP001243717">
    <property type="component" value="Unassembled WGS sequence"/>
</dbReference>
<reference evidence="1 2" key="1">
    <citation type="submission" date="2023-04" db="EMBL/GenBank/DDBJ databases">
        <title>A novel bacteria isolated from coastal sediment.</title>
        <authorList>
            <person name="Liu X.-J."/>
            <person name="Du Z.-J."/>
        </authorList>
    </citation>
    <scope>NUCLEOTIDE SEQUENCE [LARGE SCALE GENOMIC DNA]</scope>
    <source>
        <strain evidence="1 2">SDUM461004</strain>
    </source>
</reference>
<evidence type="ECO:0008006" key="3">
    <source>
        <dbReference type="Google" id="ProtNLM"/>
    </source>
</evidence>
<keyword evidence="2" id="KW-1185">Reference proteome</keyword>
<protein>
    <recommendedName>
        <fullName evidence="3">Glycosyltransferase family 2 protein</fullName>
    </recommendedName>
</protein>